<dbReference type="Proteomes" id="UP000308018">
    <property type="component" value="Unassembled WGS sequence"/>
</dbReference>
<reference evidence="2" key="2">
    <citation type="submission" date="2016-07" db="EMBL/GenBank/DDBJ databases">
        <authorList>
            <person name="Wan K."/>
            <person name="Booth B."/>
            <person name="Spirohn K."/>
            <person name="Hao T."/>
            <person name="Hu Y."/>
            <person name="Calderwood M."/>
            <person name="Hill D."/>
            <person name="Mohr S."/>
            <person name="Vidal M."/>
            <person name="Celniker S."/>
            <person name="Perrimon N."/>
        </authorList>
    </citation>
    <scope>NUCLEOTIDE SEQUENCE</scope>
    <source>
        <strain evidence="2">10N.222.48.A2</strain>
    </source>
</reference>
<dbReference type="Pfam" id="PF05069">
    <property type="entry name" value="Phage_tail_S"/>
    <property type="match status" value="1"/>
</dbReference>
<dbReference type="RefSeq" id="WP_102257925.1">
    <property type="nucleotide sequence ID" value="NZ_MDBP01000042.1"/>
</dbReference>
<sequence length="243" mass="28026">MIKVQWDEKGVLRTDEILKALAMPATKRERLLRRVAKEVQKISKRNITKQQSPDGKAWKARRNKRKGKSKKMLTGFKKLIYVSGNKDAAKVSVGKGSYRIHGAYVANFHQQGHRRKANKDNTPTGRETQLSDTEMCTKGQAKALRNIGYEVYARRINPKAKRGSKRVPTIKWMTQNLTQYEVKGAFKKLRELGLVRIKSSWEIVVPPRKFLGATRQSLRKAWTRAFQGIDYGWKVQPKHLRRG</sequence>
<feature type="compositionally biased region" description="Basic residues" evidence="1">
    <location>
        <begin position="58"/>
        <end position="69"/>
    </location>
</feature>
<dbReference type="EMBL" id="MDBP01000042">
    <property type="protein sequence ID" value="PMP13758.1"/>
    <property type="molecule type" value="Genomic_DNA"/>
</dbReference>
<feature type="region of interest" description="Disordered" evidence="1">
    <location>
        <begin position="45"/>
        <end position="69"/>
    </location>
</feature>
<evidence type="ECO:0000313" key="5">
    <source>
        <dbReference type="Proteomes" id="UP000308018"/>
    </source>
</evidence>
<evidence type="ECO:0000256" key="1">
    <source>
        <dbReference type="SAM" id="MobiDB-lite"/>
    </source>
</evidence>
<reference evidence="4" key="1">
    <citation type="submission" date="2016-07" db="EMBL/GenBank/DDBJ databases">
        <title>Nontailed viruses are major unrecognized killers of bacteria in the ocean.</title>
        <authorList>
            <person name="Kauffman K."/>
            <person name="Hussain F."/>
            <person name="Yang J."/>
            <person name="Arevalo P."/>
            <person name="Brown J."/>
            <person name="Cutler M."/>
            <person name="Kelly L."/>
            <person name="Polz M.F."/>
        </authorList>
    </citation>
    <scope>NUCLEOTIDE SEQUENCE [LARGE SCALE GENOMIC DNA]</scope>
    <source>
        <strain evidence="4">10N.222.48.A2</strain>
    </source>
</reference>
<feature type="region of interest" description="Disordered" evidence="1">
    <location>
        <begin position="110"/>
        <end position="134"/>
    </location>
</feature>
<organism evidence="2 4">
    <name type="scientific">Vibrio tasmaniensis</name>
    <dbReference type="NCBI Taxonomy" id="212663"/>
    <lineage>
        <taxon>Bacteria</taxon>
        <taxon>Pseudomonadati</taxon>
        <taxon>Pseudomonadota</taxon>
        <taxon>Gammaproteobacteria</taxon>
        <taxon>Vibrionales</taxon>
        <taxon>Vibrionaceae</taxon>
        <taxon>Vibrio</taxon>
    </lineage>
</organism>
<dbReference type="Proteomes" id="UP000235579">
    <property type="component" value="Unassembled WGS sequence"/>
</dbReference>
<proteinExistence type="predicted"/>
<dbReference type="InterPro" id="IPR006522">
    <property type="entry name" value="Phage_virion_morphogenesis"/>
</dbReference>
<dbReference type="EMBL" id="SYVV01000040">
    <property type="protein sequence ID" value="TKG28476.1"/>
    <property type="molecule type" value="Genomic_DNA"/>
</dbReference>
<comment type="caution">
    <text evidence="2">The sequence shown here is derived from an EMBL/GenBank/DDBJ whole genome shotgun (WGS) entry which is preliminary data.</text>
</comment>
<accession>A0A2N7NH64</accession>
<dbReference type="NCBIfam" id="TIGR01635">
    <property type="entry name" value="tail_comp_S"/>
    <property type="match status" value="1"/>
</dbReference>
<evidence type="ECO:0000313" key="4">
    <source>
        <dbReference type="Proteomes" id="UP000235579"/>
    </source>
</evidence>
<evidence type="ECO:0000313" key="3">
    <source>
        <dbReference type="EMBL" id="TKG28476.1"/>
    </source>
</evidence>
<reference evidence="3 5" key="4">
    <citation type="submission" date="2019-04" db="EMBL/GenBank/DDBJ databases">
        <title>A reverse ecology approach based on a biological definition of microbial populations.</title>
        <authorList>
            <person name="Arevalo P."/>
            <person name="Vaninsberghe D."/>
            <person name="Elsherbini J."/>
            <person name="Gore J."/>
            <person name="Polz M."/>
        </authorList>
    </citation>
    <scope>NUCLEOTIDE SEQUENCE [LARGE SCALE GENOMIC DNA]</scope>
    <source>
        <strain evidence="3 5">10N.222.45.A8</strain>
    </source>
</reference>
<feature type="compositionally biased region" description="Polar residues" evidence="1">
    <location>
        <begin position="120"/>
        <end position="134"/>
    </location>
</feature>
<evidence type="ECO:0000313" key="2">
    <source>
        <dbReference type="EMBL" id="PMP13758.1"/>
    </source>
</evidence>
<reference evidence="2" key="3">
    <citation type="journal article" date="2018" name="Nature">
        <title>A major lineage of non-tailed dsDNA viruses as unrecognized killers of marine bacteria.</title>
        <authorList>
            <person name="Kauffman K.M."/>
            <person name="Hussain F.A."/>
            <person name="Yang J."/>
            <person name="Arevalo P."/>
            <person name="Brown J.M."/>
            <person name="Chang W.K."/>
            <person name="VanInsberghe D."/>
            <person name="Elsherbini J."/>
            <person name="Sharma R.S."/>
            <person name="Cutler M.B."/>
            <person name="Kelly L."/>
            <person name="Polz M.F."/>
        </authorList>
    </citation>
    <scope>NUCLEOTIDE SEQUENCE</scope>
    <source>
        <strain evidence="2">10N.222.48.A2</strain>
    </source>
</reference>
<dbReference type="AlphaFoldDB" id="A0A2N7NH64"/>
<name>A0A2N7NH64_9VIBR</name>
<protein>
    <submittedName>
        <fullName evidence="2">Phage virion morphogenesis protein</fullName>
    </submittedName>
</protein>
<gene>
    <name evidence="2" type="ORF">BCS92_15630</name>
    <name evidence="3" type="ORF">FC057_21780</name>
</gene>